<dbReference type="PROSITE" id="PS50191">
    <property type="entry name" value="CRAL_TRIO"/>
    <property type="match status" value="1"/>
</dbReference>
<reference evidence="3 4" key="1">
    <citation type="submission" date="2024-08" db="EMBL/GenBank/DDBJ databases">
        <authorList>
            <person name="Cucini C."/>
            <person name="Frati F."/>
        </authorList>
    </citation>
    <scope>NUCLEOTIDE SEQUENCE [LARGE SCALE GENOMIC DNA]</scope>
</reference>
<dbReference type="PANTHER" id="PTHR23324">
    <property type="entry name" value="SEC14 RELATED PROTEIN"/>
    <property type="match status" value="1"/>
</dbReference>
<sequence>MTKIYSTLFLSISFLFINQICYVSAVSVEKYLTLSSDENRALEKFREQVKPILKQSYMKTDAYLIQFLRARNLESGAAEKMIREMLKWRKDNAIDNMRLENWSDMVDDFHVTVDTYDKTGRPVGVIDIYDWDIRQAVLQGKGQRLLRFIINLVENITTQMHERQELGMNVTQVVVLGNANGFNVIQHACPLCLPLWIQFIQIIESYYPQVLDEIIIFDAPPTIQVVLEVIRPFFSRYTSEAIKIFGPNRSRWMAYLDEKISREERRSPYGGTKPPVDY</sequence>
<keyword evidence="1" id="KW-0732">Signal</keyword>
<evidence type="ECO:0000313" key="4">
    <source>
        <dbReference type="Proteomes" id="UP001642540"/>
    </source>
</evidence>
<evidence type="ECO:0000256" key="1">
    <source>
        <dbReference type="SAM" id="SignalP"/>
    </source>
</evidence>
<dbReference type="Pfam" id="PF00650">
    <property type="entry name" value="CRAL_TRIO"/>
    <property type="match status" value="1"/>
</dbReference>
<comment type="caution">
    <text evidence="3">The sequence shown here is derived from an EMBL/GenBank/DDBJ whole genome shotgun (WGS) entry which is preliminary data.</text>
</comment>
<proteinExistence type="predicted"/>
<dbReference type="CDD" id="cd00170">
    <property type="entry name" value="SEC14"/>
    <property type="match status" value="1"/>
</dbReference>
<feature type="domain" description="CRAL-TRIO" evidence="2">
    <location>
        <begin position="110"/>
        <end position="277"/>
    </location>
</feature>
<organism evidence="3 4">
    <name type="scientific">Orchesella dallaii</name>
    <dbReference type="NCBI Taxonomy" id="48710"/>
    <lineage>
        <taxon>Eukaryota</taxon>
        <taxon>Metazoa</taxon>
        <taxon>Ecdysozoa</taxon>
        <taxon>Arthropoda</taxon>
        <taxon>Hexapoda</taxon>
        <taxon>Collembola</taxon>
        <taxon>Entomobryomorpha</taxon>
        <taxon>Entomobryoidea</taxon>
        <taxon>Orchesellidae</taxon>
        <taxon>Orchesellinae</taxon>
        <taxon>Orchesella</taxon>
    </lineage>
</organism>
<feature type="chain" id="PRO_5046138457" description="CRAL-TRIO domain-containing protein" evidence="1">
    <location>
        <begin position="26"/>
        <end position="278"/>
    </location>
</feature>
<evidence type="ECO:0000313" key="3">
    <source>
        <dbReference type="EMBL" id="CAL8098282.1"/>
    </source>
</evidence>
<dbReference type="SUPFAM" id="SSF52087">
    <property type="entry name" value="CRAL/TRIO domain"/>
    <property type="match status" value="1"/>
</dbReference>
<dbReference type="Gene3D" id="3.40.525.10">
    <property type="entry name" value="CRAL-TRIO lipid binding domain"/>
    <property type="match status" value="1"/>
</dbReference>
<feature type="signal peptide" evidence="1">
    <location>
        <begin position="1"/>
        <end position="25"/>
    </location>
</feature>
<dbReference type="InterPro" id="IPR036865">
    <property type="entry name" value="CRAL-TRIO_dom_sf"/>
</dbReference>
<dbReference type="PANTHER" id="PTHR23324:SF83">
    <property type="entry name" value="SEC14-LIKE PROTEIN 2"/>
    <property type="match status" value="1"/>
</dbReference>
<dbReference type="Proteomes" id="UP001642540">
    <property type="component" value="Unassembled WGS sequence"/>
</dbReference>
<accession>A0ABP1QG98</accession>
<dbReference type="InterPro" id="IPR036273">
    <property type="entry name" value="CRAL/TRIO_N_dom_sf"/>
</dbReference>
<evidence type="ECO:0000259" key="2">
    <source>
        <dbReference type="PROSITE" id="PS50191"/>
    </source>
</evidence>
<dbReference type="SMART" id="SM00516">
    <property type="entry name" value="SEC14"/>
    <property type="match status" value="1"/>
</dbReference>
<keyword evidence="4" id="KW-1185">Reference proteome</keyword>
<dbReference type="InterPro" id="IPR001251">
    <property type="entry name" value="CRAL-TRIO_dom"/>
</dbReference>
<dbReference type="EMBL" id="CAXLJM020000030">
    <property type="protein sequence ID" value="CAL8098282.1"/>
    <property type="molecule type" value="Genomic_DNA"/>
</dbReference>
<dbReference type="InterPro" id="IPR051064">
    <property type="entry name" value="SEC14/CRAL-TRIO_domain"/>
</dbReference>
<gene>
    <name evidence="3" type="ORF">ODALV1_LOCUS9883</name>
</gene>
<dbReference type="SUPFAM" id="SSF46938">
    <property type="entry name" value="CRAL/TRIO N-terminal domain"/>
    <property type="match status" value="1"/>
</dbReference>
<name>A0ABP1QG98_9HEXA</name>
<protein>
    <recommendedName>
        <fullName evidence="2">CRAL-TRIO domain-containing protein</fullName>
    </recommendedName>
</protein>